<evidence type="ECO:0000313" key="1">
    <source>
        <dbReference type="EMBL" id="JAH61295.1"/>
    </source>
</evidence>
<proteinExistence type="predicted"/>
<accession>A0A0E9U820</accession>
<sequence length="15" mass="1846">MFPWSHDLCCNCLYN</sequence>
<dbReference type="EMBL" id="GBXM01047282">
    <property type="protein sequence ID" value="JAH61295.1"/>
    <property type="molecule type" value="Transcribed_RNA"/>
</dbReference>
<protein>
    <submittedName>
        <fullName evidence="1">Uncharacterized protein</fullName>
    </submittedName>
</protein>
<organism evidence="1">
    <name type="scientific">Anguilla anguilla</name>
    <name type="common">European freshwater eel</name>
    <name type="synonym">Muraena anguilla</name>
    <dbReference type="NCBI Taxonomy" id="7936"/>
    <lineage>
        <taxon>Eukaryota</taxon>
        <taxon>Metazoa</taxon>
        <taxon>Chordata</taxon>
        <taxon>Craniata</taxon>
        <taxon>Vertebrata</taxon>
        <taxon>Euteleostomi</taxon>
        <taxon>Actinopterygii</taxon>
        <taxon>Neopterygii</taxon>
        <taxon>Teleostei</taxon>
        <taxon>Anguilliformes</taxon>
        <taxon>Anguillidae</taxon>
        <taxon>Anguilla</taxon>
    </lineage>
</organism>
<reference evidence="1" key="2">
    <citation type="journal article" date="2015" name="Fish Shellfish Immunol.">
        <title>Early steps in the European eel (Anguilla anguilla)-Vibrio vulnificus interaction in the gills: Role of the RtxA13 toxin.</title>
        <authorList>
            <person name="Callol A."/>
            <person name="Pajuelo D."/>
            <person name="Ebbesson L."/>
            <person name="Teles M."/>
            <person name="MacKenzie S."/>
            <person name="Amaro C."/>
        </authorList>
    </citation>
    <scope>NUCLEOTIDE SEQUENCE</scope>
</reference>
<reference evidence="1" key="1">
    <citation type="submission" date="2014-11" db="EMBL/GenBank/DDBJ databases">
        <authorList>
            <person name="Amaro Gonzalez C."/>
        </authorList>
    </citation>
    <scope>NUCLEOTIDE SEQUENCE</scope>
</reference>
<name>A0A0E9U820_ANGAN</name>